<dbReference type="CDD" id="cd02037">
    <property type="entry name" value="Mrp_NBP35"/>
    <property type="match status" value="1"/>
</dbReference>
<dbReference type="Pfam" id="PF01883">
    <property type="entry name" value="FeS_assembly_P"/>
    <property type="match status" value="1"/>
</dbReference>
<gene>
    <name evidence="10" type="ORF">HHL28_10900</name>
</gene>
<dbReference type="KEGG" id="acru:HHL28_10900"/>
<organism evidence="10 11">
    <name type="scientific">Aerophototrophica crusticola</name>
    <dbReference type="NCBI Taxonomy" id="1709002"/>
    <lineage>
        <taxon>Bacteria</taxon>
        <taxon>Pseudomonadati</taxon>
        <taxon>Pseudomonadota</taxon>
        <taxon>Alphaproteobacteria</taxon>
        <taxon>Rhodospirillales</taxon>
        <taxon>Rhodospirillaceae</taxon>
        <taxon>Aerophototrophica</taxon>
    </lineage>
</organism>
<dbReference type="SUPFAM" id="SSF117916">
    <property type="entry name" value="Fe-S cluster assembly (FSCA) domain-like"/>
    <property type="match status" value="1"/>
</dbReference>
<name>A0A858R815_9PROT</name>
<evidence type="ECO:0000256" key="3">
    <source>
        <dbReference type="ARBA" id="ARBA00022723"/>
    </source>
</evidence>
<sequence length="272" mass="27918">MAEVTEALVLDALRTVKDPDKGADIVSLGMVSGLVVKGGNVGFSIEVDPKRGPALEPLRQAAERAVDALPGVFSVTAVLTAHRAGPQMPARSGHGHDHGHSHGAPQGQGGGAKAAVPGVKAIVAVASGKGGVGKSTTAANLALALAANGQKVGLLDADIYGPSMPRMMGISGKPNSRDGKTLEPMQNYGIKVMSMGFLVAEDTPMIWRGPMVISALQQMLRDVNWGELDVLVVDMPPGTGDAQLTMAQNVPLAGSVIVSTPRTSPCWMPARG</sequence>
<dbReference type="Gene3D" id="3.40.50.300">
    <property type="entry name" value="P-loop containing nucleotide triphosphate hydrolases"/>
    <property type="match status" value="1"/>
</dbReference>
<dbReference type="GO" id="GO:0051539">
    <property type="term" value="F:4 iron, 4 sulfur cluster binding"/>
    <property type="evidence" value="ECO:0007669"/>
    <property type="project" value="TreeGrafter"/>
</dbReference>
<dbReference type="InterPro" id="IPR019591">
    <property type="entry name" value="Mrp/NBP35_ATP-bd"/>
</dbReference>
<dbReference type="InterPro" id="IPR002744">
    <property type="entry name" value="MIP18-like"/>
</dbReference>
<evidence type="ECO:0000256" key="7">
    <source>
        <dbReference type="ARBA" id="ARBA00023014"/>
    </source>
</evidence>
<dbReference type="InterPro" id="IPR033756">
    <property type="entry name" value="YlxH/NBP35"/>
</dbReference>
<keyword evidence="6" id="KW-0408">Iron</keyword>
<dbReference type="InterPro" id="IPR000808">
    <property type="entry name" value="Mrp-like_CS"/>
</dbReference>
<dbReference type="PROSITE" id="PS01215">
    <property type="entry name" value="MRP"/>
    <property type="match status" value="1"/>
</dbReference>
<evidence type="ECO:0000313" key="10">
    <source>
        <dbReference type="EMBL" id="QJE73531.1"/>
    </source>
</evidence>
<keyword evidence="11" id="KW-1185">Reference proteome</keyword>
<dbReference type="GO" id="GO:0005524">
    <property type="term" value="F:ATP binding"/>
    <property type="evidence" value="ECO:0007669"/>
    <property type="project" value="UniProtKB-KW"/>
</dbReference>
<dbReference type="PANTHER" id="PTHR42961">
    <property type="entry name" value="IRON-SULFUR PROTEIN NUBPL"/>
    <property type="match status" value="1"/>
</dbReference>
<evidence type="ECO:0000259" key="9">
    <source>
        <dbReference type="Pfam" id="PF01883"/>
    </source>
</evidence>
<keyword evidence="5 10" id="KW-0067">ATP-binding</keyword>
<keyword evidence="3" id="KW-0479">Metal-binding</keyword>
<evidence type="ECO:0000256" key="1">
    <source>
        <dbReference type="ARBA" id="ARBA00007352"/>
    </source>
</evidence>
<evidence type="ECO:0000313" key="11">
    <source>
        <dbReference type="Proteomes" id="UP000501891"/>
    </source>
</evidence>
<evidence type="ECO:0000256" key="2">
    <source>
        <dbReference type="ARBA" id="ARBA00008205"/>
    </source>
</evidence>
<feature type="domain" description="MIP18 family-like" evidence="9">
    <location>
        <begin position="8"/>
        <end position="76"/>
    </location>
</feature>
<dbReference type="Gene3D" id="3.30.300.130">
    <property type="entry name" value="Fe-S cluster assembly (FSCA)"/>
    <property type="match status" value="1"/>
</dbReference>
<dbReference type="InterPro" id="IPR027417">
    <property type="entry name" value="P-loop_NTPase"/>
</dbReference>
<evidence type="ECO:0000256" key="6">
    <source>
        <dbReference type="ARBA" id="ARBA00023004"/>
    </source>
</evidence>
<keyword evidence="4" id="KW-0547">Nucleotide-binding</keyword>
<comment type="similarity">
    <text evidence="2">In the C-terminal section; belongs to the Mrp/NBP35 ATP-binding proteins family.</text>
</comment>
<feature type="region of interest" description="Disordered" evidence="8">
    <location>
        <begin position="86"/>
        <end position="113"/>
    </location>
</feature>
<dbReference type="InterPro" id="IPR034904">
    <property type="entry name" value="FSCA_dom_sf"/>
</dbReference>
<dbReference type="SUPFAM" id="SSF52540">
    <property type="entry name" value="P-loop containing nucleoside triphosphate hydrolases"/>
    <property type="match status" value="1"/>
</dbReference>
<reference evidence="10" key="1">
    <citation type="submission" date="2020-04" db="EMBL/GenBank/DDBJ databases">
        <title>A desert anoxygenic phototrophic bacterium fixes CO2 using RubisCO under aerobic conditions.</title>
        <authorList>
            <person name="Tang K."/>
        </authorList>
    </citation>
    <scope>NUCLEOTIDE SEQUENCE [LARGE SCALE GENOMIC DNA]</scope>
    <source>
        <strain evidence="10">MIMtkB3</strain>
    </source>
</reference>
<dbReference type="InterPro" id="IPR044304">
    <property type="entry name" value="NUBPL-like"/>
</dbReference>
<protein>
    <submittedName>
        <fullName evidence="10">Mrp/NBP35 family ATP-binding protein</fullName>
    </submittedName>
</protein>
<comment type="similarity">
    <text evidence="1">In the N-terminal section; belongs to the MIP18 family.</text>
</comment>
<dbReference type="GO" id="GO:0140663">
    <property type="term" value="F:ATP-dependent FeS chaperone activity"/>
    <property type="evidence" value="ECO:0007669"/>
    <property type="project" value="InterPro"/>
</dbReference>
<dbReference type="PANTHER" id="PTHR42961:SF2">
    <property type="entry name" value="IRON-SULFUR PROTEIN NUBPL"/>
    <property type="match status" value="1"/>
</dbReference>
<dbReference type="GO" id="GO:0046872">
    <property type="term" value="F:metal ion binding"/>
    <property type="evidence" value="ECO:0007669"/>
    <property type="project" value="UniProtKB-KW"/>
</dbReference>
<dbReference type="GO" id="GO:0016226">
    <property type="term" value="P:iron-sulfur cluster assembly"/>
    <property type="evidence" value="ECO:0007669"/>
    <property type="project" value="InterPro"/>
</dbReference>
<dbReference type="Pfam" id="PF10609">
    <property type="entry name" value="ParA"/>
    <property type="match status" value="1"/>
</dbReference>
<dbReference type="AlphaFoldDB" id="A0A858R815"/>
<proteinExistence type="inferred from homology"/>
<dbReference type="EMBL" id="CP051775">
    <property type="protein sequence ID" value="QJE73531.1"/>
    <property type="molecule type" value="Genomic_DNA"/>
</dbReference>
<evidence type="ECO:0000256" key="5">
    <source>
        <dbReference type="ARBA" id="ARBA00022840"/>
    </source>
</evidence>
<accession>A0A858R815</accession>
<evidence type="ECO:0000256" key="8">
    <source>
        <dbReference type="SAM" id="MobiDB-lite"/>
    </source>
</evidence>
<evidence type="ECO:0000256" key="4">
    <source>
        <dbReference type="ARBA" id="ARBA00022741"/>
    </source>
</evidence>
<keyword evidence="7" id="KW-0411">Iron-sulfur</keyword>
<dbReference type="Proteomes" id="UP000501891">
    <property type="component" value="Chromosome"/>
</dbReference>